<gene>
    <name evidence="1" type="ordered locus">Mrad2831_6515</name>
</gene>
<geneLocation type="plasmid" evidence="1 2">
    <name>pMRAD07</name>
</geneLocation>
<evidence type="ECO:0000313" key="1">
    <source>
        <dbReference type="EMBL" id="ACB28427.1"/>
    </source>
</evidence>
<dbReference type="AlphaFoldDB" id="B1MAA2"/>
<keyword evidence="1" id="KW-0614">Plasmid</keyword>
<proteinExistence type="predicted"/>
<organism evidence="1 2">
    <name type="scientific">Methylobacterium radiotolerans (strain ATCC 27329 / DSM 1819 / JCM 2831 / NBRC 15690 / NCIMB 10815 / 0-1)</name>
    <dbReference type="NCBI Taxonomy" id="426355"/>
    <lineage>
        <taxon>Bacteria</taxon>
        <taxon>Pseudomonadati</taxon>
        <taxon>Pseudomonadota</taxon>
        <taxon>Alphaproteobacteria</taxon>
        <taxon>Hyphomicrobiales</taxon>
        <taxon>Methylobacteriaceae</taxon>
        <taxon>Methylobacterium</taxon>
    </lineage>
</organism>
<dbReference type="Proteomes" id="UP000006589">
    <property type="component" value="Plasmid pMRAD07"/>
</dbReference>
<dbReference type="HOGENOM" id="CLU_1946322_0_0_5"/>
<reference evidence="1 2" key="1">
    <citation type="submission" date="2008-03" db="EMBL/GenBank/DDBJ databases">
        <title>Complete sequence of plasmid7 of Methylobacterium radiotolerans JCM 2831.</title>
        <authorList>
            <consortium name="US DOE Joint Genome Institute"/>
            <person name="Copeland A."/>
            <person name="Lucas S."/>
            <person name="Lapidus A."/>
            <person name="Glavina del Rio T."/>
            <person name="Dalin E."/>
            <person name="Tice H."/>
            <person name="Bruce D."/>
            <person name="Goodwin L."/>
            <person name="Pitluck S."/>
            <person name="Kiss H."/>
            <person name="Brettin T."/>
            <person name="Detter J.C."/>
            <person name="Han C."/>
            <person name="Kuske C.R."/>
            <person name="Schmutz J."/>
            <person name="Larimer F."/>
            <person name="Land M."/>
            <person name="Hauser L."/>
            <person name="Kyrpides N."/>
            <person name="Mikhailova N."/>
            <person name="Marx C.J."/>
            <person name="Richardson P."/>
        </authorList>
    </citation>
    <scope>NUCLEOTIDE SEQUENCE [LARGE SCALE GENOMIC DNA]</scope>
    <source>
        <strain evidence="2">ATCC 27329 / DSM 1819 / JCM 2831 / NBRC 15690 / NCIMB 10815 / 0-1</strain>
        <plasmid evidence="2">Plasmid pMRAD07</plasmid>
    </source>
</reference>
<protein>
    <submittedName>
        <fullName evidence="1">Uncharacterized protein</fullName>
    </submittedName>
</protein>
<dbReference type="EMBL" id="CP001008">
    <property type="protein sequence ID" value="ACB28427.1"/>
    <property type="molecule type" value="Genomic_DNA"/>
</dbReference>
<evidence type="ECO:0000313" key="2">
    <source>
        <dbReference type="Proteomes" id="UP000006589"/>
    </source>
</evidence>
<name>B1MAA2_METRJ</name>
<accession>B1MAA2</accession>
<dbReference type="KEGG" id="mrd:Mrad2831_6515"/>
<sequence length="129" mass="13802">MLSDQLARGVPLTDALRASVDAFATGSATAAQKLKLVQFGADAAFDREQLGRDRYDQSAFARARSTVGDTTAWQPTRRAEGQPLYQTESQPGSLNWWSACSSPQSGRVMNTCAMAAIDAAPAARAFMVD</sequence>